<sequence>MYFCILPSYGPKPIKVGPWAQPVRVKAQSLGTMPGTAPIKGVFLNEESKGFTGSHNDQIREVATTSKAPTIGSPSLSSIKT</sequence>
<protein>
    <submittedName>
        <fullName evidence="2">Uncharacterized protein</fullName>
    </submittedName>
</protein>
<evidence type="ECO:0000313" key="2">
    <source>
        <dbReference type="EMBL" id="PKI32347.1"/>
    </source>
</evidence>
<keyword evidence="3" id="KW-1185">Reference proteome</keyword>
<reference evidence="2 3" key="1">
    <citation type="submission" date="2017-11" db="EMBL/GenBank/DDBJ databases">
        <title>De-novo sequencing of pomegranate (Punica granatum L.) genome.</title>
        <authorList>
            <person name="Akparov Z."/>
            <person name="Amiraslanov A."/>
            <person name="Hajiyeva S."/>
            <person name="Abbasov M."/>
            <person name="Kaur K."/>
            <person name="Hamwieh A."/>
            <person name="Solovyev V."/>
            <person name="Salamov A."/>
            <person name="Braich B."/>
            <person name="Kosarev P."/>
            <person name="Mahmoud A."/>
            <person name="Hajiyev E."/>
            <person name="Babayeva S."/>
            <person name="Izzatullayeva V."/>
            <person name="Mammadov A."/>
            <person name="Mammadov A."/>
            <person name="Sharifova S."/>
            <person name="Ojaghi J."/>
            <person name="Eynullazada K."/>
            <person name="Bayramov B."/>
            <person name="Abdulazimova A."/>
            <person name="Shahmuradov I."/>
        </authorList>
    </citation>
    <scope>NUCLEOTIDE SEQUENCE [LARGE SCALE GENOMIC DNA]</scope>
    <source>
        <strain evidence="3">cv. AG2017</strain>
        <tissue evidence="2">Leaf</tissue>
    </source>
</reference>
<evidence type="ECO:0000256" key="1">
    <source>
        <dbReference type="SAM" id="MobiDB-lite"/>
    </source>
</evidence>
<dbReference type="AlphaFoldDB" id="A0A2I0HKT2"/>
<feature type="region of interest" description="Disordered" evidence="1">
    <location>
        <begin position="51"/>
        <end position="81"/>
    </location>
</feature>
<organism evidence="2 3">
    <name type="scientific">Punica granatum</name>
    <name type="common">Pomegranate</name>
    <dbReference type="NCBI Taxonomy" id="22663"/>
    <lineage>
        <taxon>Eukaryota</taxon>
        <taxon>Viridiplantae</taxon>
        <taxon>Streptophyta</taxon>
        <taxon>Embryophyta</taxon>
        <taxon>Tracheophyta</taxon>
        <taxon>Spermatophyta</taxon>
        <taxon>Magnoliopsida</taxon>
        <taxon>eudicotyledons</taxon>
        <taxon>Gunneridae</taxon>
        <taxon>Pentapetalae</taxon>
        <taxon>rosids</taxon>
        <taxon>malvids</taxon>
        <taxon>Myrtales</taxon>
        <taxon>Lythraceae</taxon>
        <taxon>Punica</taxon>
    </lineage>
</organism>
<dbReference type="EMBL" id="PGOL01007797">
    <property type="protein sequence ID" value="PKI32347.1"/>
    <property type="molecule type" value="Genomic_DNA"/>
</dbReference>
<gene>
    <name evidence="2" type="ORF">CRG98_047257</name>
</gene>
<feature type="compositionally biased region" description="Polar residues" evidence="1">
    <location>
        <begin position="63"/>
        <end position="81"/>
    </location>
</feature>
<dbReference type="Proteomes" id="UP000233551">
    <property type="component" value="Unassembled WGS sequence"/>
</dbReference>
<evidence type="ECO:0000313" key="3">
    <source>
        <dbReference type="Proteomes" id="UP000233551"/>
    </source>
</evidence>
<proteinExistence type="predicted"/>
<comment type="caution">
    <text evidence="2">The sequence shown here is derived from an EMBL/GenBank/DDBJ whole genome shotgun (WGS) entry which is preliminary data.</text>
</comment>
<accession>A0A2I0HKT2</accession>
<name>A0A2I0HKT2_PUNGR</name>